<evidence type="ECO:0000313" key="2">
    <source>
        <dbReference type="EMBL" id="RPD61382.1"/>
    </source>
</evidence>
<feature type="region of interest" description="Disordered" evidence="1">
    <location>
        <begin position="236"/>
        <end position="261"/>
    </location>
</feature>
<name>A0A5C2SC51_9APHY</name>
<reference evidence="2" key="1">
    <citation type="journal article" date="2018" name="Genome Biol. Evol.">
        <title>Genomics and development of Lentinus tigrinus, a white-rot wood-decaying mushroom with dimorphic fruiting bodies.</title>
        <authorList>
            <person name="Wu B."/>
            <person name="Xu Z."/>
            <person name="Knudson A."/>
            <person name="Carlson A."/>
            <person name="Chen N."/>
            <person name="Kovaka S."/>
            <person name="LaButti K."/>
            <person name="Lipzen A."/>
            <person name="Pennachio C."/>
            <person name="Riley R."/>
            <person name="Schakwitz W."/>
            <person name="Umezawa K."/>
            <person name="Ohm R.A."/>
            <person name="Grigoriev I.V."/>
            <person name="Nagy L.G."/>
            <person name="Gibbons J."/>
            <person name="Hibbett D."/>
        </authorList>
    </citation>
    <scope>NUCLEOTIDE SEQUENCE [LARGE SCALE GENOMIC DNA]</scope>
    <source>
        <strain evidence="2">ALCF2SS1-6</strain>
    </source>
</reference>
<keyword evidence="3" id="KW-1185">Reference proteome</keyword>
<dbReference type="Proteomes" id="UP000313359">
    <property type="component" value="Unassembled WGS sequence"/>
</dbReference>
<dbReference type="AlphaFoldDB" id="A0A5C2SC51"/>
<protein>
    <submittedName>
        <fullName evidence="2">Uncharacterized protein</fullName>
    </submittedName>
</protein>
<organism evidence="2 3">
    <name type="scientific">Lentinus tigrinus ALCF2SS1-6</name>
    <dbReference type="NCBI Taxonomy" id="1328759"/>
    <lineage>
        <taxon>Eukaryota</taxon>
        <taxon>Fungi</taxon>
        <taxon>Dikarya</taxon>
        <taxon>Basidiomycota</taxon>
        <taxon>Agaricomycotina</taxon>
        <taxon>Agaricomycetes</taxon>
        <taxon>Polyporales</taxon>
        <taxon>Polyporaceae</taxon>
        <taxon>Lentinus</taxon>
    </lineage>
</organism>
<gene>
    <name evidence="2" type="ORF">L227DRAFT_67279</name>
</gene>
<proteinExistence type="predicted"/>
<sequence>MKCVLFGHERSSMLTLYAQLPPQARVEAMRRIRMLNTVTSAFPVPQGFPSYPMEHGQRAGAYGPPPNHPYQTYNCTAAQSLPPTMFPHGAMPPIGVPCLGMNSAAWSQSVNFNLGYNSFAGPVPEYAPDYVLNGMGPIPEPGPSFSRTVPWSSNEGCDTDHAIHILDSPAQAPMFLYDPLDVSSIPSVVPAVGVCESQPAIVTSIQSMRSDAVPELSNTDLAELASFVLTRIESSPVPASSSLGFTSAEDPPTQDPLETLPHDHIWPQELDDWMGVPSAAA</sequence>
<evidence type="ECO:0000313" key="3">
    <source>
        <dbReference type="Proteomes" id="UP000313359"/>
    </source>
</evidence>
<accession>A0A5C2SC51</accession>
<dbReference type="EMBL" id="ML122262">
    <property type="protein sequence ID" value="RPD61382.1"/>
    <property type="molecule type" value="Genomic_DNA"/>
</dbReference>
<evidence type="ECO:0000256" key="1">
    <source>
        <dbReference type="SAM" id="MobiDB-lite"/>
    </source>
</evidence>